<dbReference type="EMBL" id="JBHSWE010000001">
    <property type="protein sequence ID" value="MFC6672633.1"/>
    <property type="molecule type" value="Genomic_DNA"/>
</dbReference>
<name>A0ABW2A5H2_9GAMM</name>
<organism evidence="2 3">
    <name type="scientific">Marinobacterium aestuariivivens</name>
    <dbReference type="NCBI Taxonomy" id="1698799"/>
    <lineage>
        <taxon>Bacteria</taxon>
        <taxon>Pseudomonadati</taxon>
        <taxon>Pseudomonadota</taxon>
        <taxon>Gammaproteobacteria</taxon>
        <taxon>Oceanospirillales</taxon>
        <taxon>Oceanospirillaceae</taxon>
        <taxon>Marinobacterium</taxon>
    </lineage>
</organism>
<keyword evidence="3" id="KW-1185">Reference proteome</keyword>
<gene>
    <name evidence="2" type="ORF">ACFQDL_23085</name>
</gene>
<dbReference type="Proteomes" id="UP001596422">
    <property type="component" value="Unassembled WGS sequence"/>
</dbReference>
<dbReference type="RefSeq" id="WP_379911061.1">
    <property type="nucleotide sequence ID" value="NZ_JBHSWE010000001.1"/>
</dbReference>
<evidence type="ECO:0000313" key="2">
    <source>
        <dbReference type="EMBL" id="MFC6672633.1"/>
    </source>
</evidence>
<feature type="region of interest" description="Disordered" evidence="1">
    <location>
        <begin position="1"/>
        <end position="22"/>
    </location>
</feature>
<comment type="caution">
    <text evidence="2">The sequence shown here is derived from an EMBL/GenBank/DDBJ whole genome shotgun (WGS) entry which is preliminary data.</text>
</comment>
<proteinExistence type="predicted"/>
<evidence type="ECO:0000256" key="1">
    <source>
        <dbReference type="SAM" id="MobiDB-lite"/>
    </source>
</evidence>
<evidence type="ECO:0000313" key="3">
    <source>
        <dbReference type="Proteomes" id="UP001596422"/>
    </source>
</evidence>
<sequence length="87" mass="9789">MNQSYEPPHKKVSGKLLPDHYDGQHICVPSKRTNSVFAYGAFSGIALDTSKNSGLSERNRRRRANDYLAHRHAKKSGADSEYGSRRL</sequence>
<feature type="compositionally biased region" description="Basic and acidic residues" evidence="1">
    <location>
        <begin position="76"/>
        <end position="87"/>
    </location>
</feature>
<protein>
    <submittedName>
        <fullName evidence="2">Uncharacterized protein</fullName>
    </submittedName>
</protein>
<accession>A0ABW2A5H2</accession>
<feature type="region of interest" description="Disordered" evidence="1">
    <location>
        <begin position="50"/>
        <end position="87"/>
    </location>
</feature>
<reference evidence="3" key="1">
    <citation type="journal article" date="2019" name="Int. J. Syst. Evol. Microbiol.">
        <title>The Global Catalogue of Microorganisms (GCM) 10K type strain sequencing project: providing services to taxonomists for standard genome sequencing and annotation.</title>
        <authorList>
            <consortium name="The Broad Institute Genomics Platform"/>
            <consortium name="The Broad Institute Genome Sequencing Center for Infectious Disease"/>
            <person name="Wu L."/>
            <person name="Ma J."/>
        </authorList>
    </citation>
    <scope>NUCLEOTIDE SEQUENCE [LARGE SCALE GENOMIC DNA]</scope>
    <source>
        <strain evidence="3">NBRC 111756</strain>
    </source>
</reference>